<accession>J0WLZ6</accession>
<sequence length="289" mass="32346">MEQPPCVDQCLAHDDKLVLCDAVRGLLNHAICTLSIYHILHVSPAQVYDYSNSLQHAFRQSPYSNPDHICYQVFHDGNVTEEQIWTHFEWYIKTHVKHITQQYLRNDLLWKIYDASFPVAPLNLFDHQTPGLQEPVPQNADTVDDAQDDDAVGDDDHDETSPSSNESDMQDDPMPEPLLHPYPTAPAYYYNMGGLLGLDTAAAVPPLTPAPPARTDAPMRMHLEAAQQGTSSHHDHPVRSADGFSADGFVYARSTSVTHATSIYDQRQQPDSLAPRPPQSHSVTLSWTQ</sequence>
<feature type="compositionally biased region" description="Acidic residues" evidence="1">
    <location>
        <begin position="142"/>
        <end position="158"/>
    </location>
</feature>
<feature type="compositionally biased region" description="Polar residues" evidence="1">
    <location>
        <begin position="261"/>
        <end position="271"/>
    </location>
</feature>
<evidence type="ECO:0000313" key="2">
    <source>
        <dbReference type="EMBL" id="EJD33358.1"/>
    </source>
</evidence>
<reference evidence="3" key="1">
    <citation type="journal article" date="2012" name="Science">
        <title>The Paleozoic origin of enzymatic lignin decomposition reconstructed from 31 fungal genomes.</title>
        <authorList>
            <person name="Floudas D."/>
            <person name="Binder M."/>
            <person name="Riley R."/>
            <person name="Barry K."/>
            <person name="Blanchette R.A."/>
            <person name="Henrissat B."/>
            <person name="Martinez A.T."/>
            <person name="Otillar R."/>
            <person name="Spatafora J.W."/>
            <person name="Yadav J.S."/>
            <person name="Aerts A."/>
            <person name="Benoit I."/>
            <person name="Boyd A."/>
            <person name="Carlson A."/>
            <person name="Copeland A."/>
            <person name="Coutinho P.M."/>
            <person name="de Vries R.P."/>
            <person name="Ferreira P."/>
            <person name="Findley K."/>
            <person name="Foster B."/>
            <person name="Gaskell J."/>
            <person name="Glotzer D."/>
            <person name="Gorecki P."/>
            <person name="Heitman J."/>
            <person name="Hesse C."/>
            <person name="Hori C."/>
            <person name="Igarashi K."/>
            <person name="Jurgens J.A."/>
            <person name="Kallen N."/>
            <person name="Kersten P."/>
            <person name="Kohler A."/>
            <person name="Kuees U."/>
            <person name="Kumar T.K.A."/>
            <person name="Kuo A."/>
            <person name="LaButti K."/>
            <person name="Larrondo L.F."/>
            <person name="Lindquist E."/>
            <person name="Ling A."/>
            <person name="Lombard V."/>
            <person name="Lucas S."/>
            <person name="Lundell T."/>
            <person name="Martin R."/>
            <person name="McLaughlin D.J."/>
            <person name="Morgenstern I."/>
            <person name="Morin E."/>
            <person name="Murat C."/>
            <person name="Nagy L.G."/>
            <person name="Nolan M."/>
            <person name="Ohm R.A."/>
            <person name="Patyshakuliyeva A."/>
            <person name="Rokas A."/>
            <person name="Ruiz-Duenas F.J."/>
            <person name="Sabat G."/>
            <person name="Salamov A."/>
            <person name="Samejima M."/>
            <person name="Schmutz J."/>
            <person name="Slot J.C."/>
            <person name="St John F."/>
            <person name="Stenlid J."/>
            <person name="Sun H."/>
            <person name="Sun S."/>
            <person name="Syed K."/>
            <person name="Tsang A."/>
            <person name="Wiebenga A."/>
            <person name="Young D."/>
            <person name="Pisabarro A."/>
            <person name="Eastwood D.C."/>
            <person name="Martin F."/>
            <person name="Cullen D."/>
            <person name="Grigoriev I.V."/>
            <person name="Hibbett D.S."/>
        </authorList>
    </citation>
    <scope>NUCLEOTIDE SEQUENCE [LARGE SCALE GENOMIC DNA]</scope>
    <source>
        <strain evidence="3">TFB10046</strain>
    </source>
</reference>
<feature type="region of interest" description="Disordered" evidence="1">
    <location>
        <begin position="261"/>
        <end position="289"/>
    </location>
</feature>
<evidence type="ECO:0000256" key="1">
    <source>
        <dbReference type="SAM" id="MobiDB-lite"/>
    </source>
</evidence>
<dbReference type="KEGG" id="adl:AURDEDRAFT_177561"/>
<evidence type="ECO:0000313" key="3">
    <source>
        <dbReference type="Proteomes" id="UP000006514"/>
    </source>
</evidence>
<feature type="compositionally biased region" description="Polar residues" evidence="1">
    <location>
        <begin position="279"/>
        <end position="289"/>
    </location>
</feature>
<dbReference type="EMBL" id="JH688274">
    <property type="protein sequence ID" value="EJD33358.1"/>
    <property type="molecule type" value="Genomic_DNA"/>
</dbReference>
<protein>
    <submittedName>
        <fullName evidence="2">Uncharacterized protein</fullName>
    </submittedName>
</protein>
<name>J0WLZ6_AURST</name>
<proteinExistence type="predicted"/>
<gene>
    <name evidence="2" type="ORF">AURDEDRAFT_177561</name>
</gene>
<organism evidence="2 3">
    <name type="scientific">Auricularia subglabra (strain TFB-10046 / SS5)</name>
    <name type="common">White-rot fungus</name>
    <name type="synonym">Auricularia delicata (strain TFB10046)</name>
    <dbReference type="NCBI Taxonomy" id="717982"/>
    <lineage>
        <taxon>Eukaryota</taxon>
        <taxon>Fungi</taxon>
        <taxon>Dikarya</taxon>
        <taxon>Basidiomycota</taxon>
        <taxon>Agaricomycotina</taxon>
        <taxon>Agaricomycetes</taxon>
        <taxon>Auriculariales</taxon>
        <taxon>Auriculariaceae</taxon>
        <taxon>Auricularia</taxon>
    </lineage>
</organism>
<feature type="region of interest" description="Disordered" evidence="1">
    <location>
        <begin position="128"/>
        <end position="180"/>
    </location>
</feature>
<dbReference type="AlphaFoldDB" id="J0WLZ6"/>
<dbReference type="InParanoid" id="J0WLZ6"/>
<keyword evidence="3" id="KW-1185">Reference proteome</keyword>
<dbReference type="Proteomes" id="UP000006514">
    <property type="component" value="Unassembled WGS sequence"/>
</dbReference>